<organism evidence="3 4">
    <name type="scientific">Adiantum capillus-veneris</name>
    <name type="common">Maidenhair fern</name>
    <dbReference type="NCBI Taxonomy" id="13818"/>
    <lineage>
        <taxon>Eukaryota</taxon>
        <taxon>Viridiplantae</taxon>
        <taxon>Streptophyta</taxon>
        <taxon>Embryophyta</taxon>
        <taxon>Tracheophyta</taxon>
        <taxon>Polypodiopsida</taxon>
        <taxon>Polypodiidae</taxon>
        <taxon>Polypodiales</taxon>
        <taxon>Pteridineae</taxon>
        <taxon>Pteridaceae</taxon>
        <taxon>Vittarioideae</taxon>
        <taxon>Adiantum</taxon>
    </lineage>
</organism>
<feature type="transmembrane region" description="Helical" evidence="2">
    <location>
        <begin position="237"/>
        <end position="257"/>
    </location>
</feature>
<comment type="caution">
    <text evidence="3">The sequence shown here is derived from an EMBL/GenBank/DDBJ whole genome shotgun (WGS) entry which is preliminary data.</text>
</comment>
<accession>A0A9D4UQG2</accession>
<keyword evidence="2" id="KW-1133">Transmembrane helix</keyword>
<dbReference type="InterPro" id="IPR011107">
    <property type="entry name" value="PPI_Ypi1"/>
</dbReference>
<evidence type="ECO:0000256" key="1">
    <source>
        <dbReference type="SAM" id="MobiDB-lite"/>
    </source>
</evidence>
<evidence type="ECO:0000313" key="3">
    <source>
        <dbReference type="EMBL" id="KAI5072035.1"/>
    </source>
</evidence>
<dbReference type="Pfam" id="PF07491">
    <property type="entry name" value="PPI_Ypi1"/>
    <property type="match status" value="1"/>
</dbReference>
<gene>
    <name evidence="3" type="ORF">GOP47_0012141</name>
</gene>
<proteinExistence type="predicted"/>
<evidence type="ECO:0000313" key="4">
    <source>
        <dbReference type="Proteomes" id="UP000886520"/>
    </source>
</evidence>
<dbReference type="AlphaFoldDB" id="A0A9D4UQG2"/>
<dbReference type="GO" id="GO:0005634">
    <property type="term" value="C:nucleus"/>
    <property type="evidence" value="ECO:0007669"/>
    <property type="project" value="TreeGrafter"/>
</dbReference>
<keyword evidence="4" id="KW-1185">Reference proteome</keyword>
<evidence type="ECO:0000256" key="2">
    <source>
        <dbReference type="SAM" id="Phobius"/>
    </source>
</evidence>
<feature type="transmembrane region" description="Helical" evidence="2">
    <location>
        <begin position="181"/>
        <end position="200"/>
    </location>
</feature>
<name>A0A9D4UQG2_ADICA</name>
<dbReference type="Proteomes" id="UP000886520">
    <property type="component" value="Chromosome 12"/>
</dbReference>
<feature type="transmembrane region" description="Helical" evidence="2">
    <location>
        <begin position="207"/>
        <end position="225"/>
    </location>
</feature>
<dbReference type="PANTHER" id="PTHR20835:SF0">
    <property type="entry name" value="E3 UBIQUITIN-PROTEIN LIGASE PPP1R11"/>
    <property type="match status" value="1"/>
</dbReference>
<dbReference type="GO" id="GO:0004865">
    <property type="term" value="F:protein serine/threonine phosphatase inhibitor activity"/>
    <property type="evidence" value="ECO:0007669"/>
    <property type="project" value="InterPro"/>
</dbReference>
<dbReference type="OrthoDB" id="307488at2759"/>
<feature type="region of interest" description="Disordered" evidence="1">
    <location>
        <begin position="1"/>
        <end position="31"/>
    </location>
</feature>
<dbReference type="GO" id="GO:0008157">
    <property type="term" value="F:protein phosphatase 1 binding"/>
    <property type="evidence" value="ECO:0007669"/>
    <property type="project" value="TreeGrafter"/>
</dbReference>
<dbReference type="EMBL" id="JABFUD020000012">
    <property type="protein sequence ID" value="KAI5072035.1"/>
    <property type="molecule type" value="Genomic_DNA"/>
</dbReference>
<keyword evidence="2" id="KW-0472">Membrane</keyword>
<keyword evidence="2" id="KW-0812">Transmembrane</keyword>
<protein>
    <submittedName>
        <fullName evidence="3">Uncharacterized protein</fullName>
    </submittedName>
</protein>
<reference evidence="3" key="1">
    <citation type="submission" date="2021-01" db="EMBL/GenBank/DDBJ databases">
        <title>Adiantum capillus-veneris genome.</title>
        <authorList>
            <person name="Fang Y."/>
            <person name="Liao Q."/>
        </authorList>
    </citation>
    <scope>NUCLEOTIDE SEQUENCE</scope>
    <source>
        <strain evidence="3">H3</strain>
        <tissue evidence="3">Leaf</tissue>
    </source>
</reference>
<sequence length="280" mass="30721">MAQAVDRAGTGSATITLQETPPSPPPATVVAPSAPQVLTLRLAPRRKKTVSWQDGTVDNEFLNRRSSKKCCIFHKEKPFDEDSSDAEDEHDDDCAHAKGKEACDDSQNPGGAEGPSFTDCTSHNHCGFRRRWAHPPSAGSQFYSAGLYFPSYELVMYDMDNLCTSIIIQVGSSLGFLAKKFLISLKGLACVLFVGIRWLLSTRLTFNICFLFVAAENILLATVYMSQLCSESLFCKGVAYVMIGITITGINCLKSLLKLHRASTIVTFVPLEGYAQPKHR</sequence>
<dbReference type="PANTHER" id="PTHR20835">
    <property type="entry name" value="E3 UBIQUITIN-PROTEIN LIGASE PPP1R11-RELATED"/>
    <property type="match status" value="1"/>
</dbReference>